<evidence type="ECO:0000256" key="7">
    <source>
        <dbReference type="ARBA" id="ARBA00023134"/>
    </source>
</evidence>
<dbReference type="GO" id="GO:0016151">
    <property type="term" value="F:nickel cation binding"/>
    <property type="evidence" value="ECO:0007669"/>
    <property type="project" value="InterPro"/>
</dbReference>
<dbReference type="Proteomes" id="UP000093514">
    <property type="component" value="Unassembled WGS sequence"/>
</dbReference>
<gene>
    <name evidence="9" type="ORF">U472_04110</name>
</gene>
<keyword evidence="2" id="KW-0533">Nickel</keyword>
<keyword evidence="5" id="KW-0378">Hydrolase</keyword>
<evidence type="ECO:0000313" key="9">
    <source>
        <dbReference type="EMBL" id="OCL27743.1"/>
    </source>
</evidence>
<evidence type="ECO:0000256" key="4">
    <source>
        <dbReference type="ARBA" id="ARBA00022741"/>
    </source>
</evidence>
<organism evidence="9 10">
    <name type="scientific">Orenia metallireducens</name>
    <dbReference type="NCBI Taxonomy" id="1413210"/>
    <lineage>
        <taxon>Bacteria</taxon>
        <taxon>Bacillati</taxon>
        <taxon>Bacillota</taxon>
        <taxon>Clostridia</taxon>
        <taxon>Halanaerobiales</taxon>
        <taxon>Halobacteroidaceae</taxon>
        <taxon>Orenia</taxon>
    </lineage>
</organism>
<dbReference type="GO" id="GO:0005525">
    <property type="term" value="F:GTP binding"/>
    <property type="evidence" value="ECO:0007669"/>
    <property type="project" value="UniProtKB-KW"/>
</dbReference>
<dbReference type="PIRSF" id="PIRSF005624">
    <property type="entry name" value="Ni-bind_GTPase"/>
    <property type="match status" value="1"/>
</dbReference>
<dbReference type="OrthoDB" id="9802035at2"/>
<comment type="caution">
    <text evidence="9">The sequence shown here is derived from an EMBL/GenBank/DDBJ whole genome shotgun (WGS) entry which is preliminary data.</text>
</comment>
<dbReference type="EMBL" id="LWDV01000007">
    <property type="protein sequence ID" value="OCL27743.1"/>
    <property type="molecule type" value="Genomic_DNA"/>
</dbReference>
<dbReference type="Gene3D" id="3.40.50.300">
    <property type="entry name" value="P-loop containing nucleotide triphosphate hydrolases"/>
    <property type="match status" value="1"/>
</dbReference>
<dbReference type="GO" id="GO:0003924">
    <property type="term" value="F:GTPase activity"/>
    <property type="evidence" value="ECO:0007669"/>
    <property type="project" value="InterPro"/>
</dbReference>
<proteinExistence type="inferred from homology"/>
<dbReference type="PANTHER" id="PTHR30134:SF2">
    <property type="entry name" value="HYDROGENASE MATURATION FACTOR HYPB"/>
    <property type="match status" value="1"/>
</dbReference>
<dbReference type="RefSeq" id="WP_068715791.1">
    <property type="nucleotide sequence ID" value="NZ_LWDV01000007.1"/>
</dbReference>
<evidence type="ECO:0000256" key="3">
    <source>
        <dbReference type="ARBA" id="ARBA00022723"/>
    </source>
</evidence>
<evidence type="ECO:0000256" key="6">
    <source>
        <dbReference type="ARBA" id="ARBA00022833"/>
    </source>
</evidence>
<protein>
    <submittedName>
        <fullName evidence="9">Hydrogenase accessory protein HypB</fullName>
    </submittedName>
</protein>
<reference evidence="10" key="1">
    <citation type="submission" date="2016-07" db="EMBL/GenBank/DDBJ databases">
        <authorList>
            <person name="Florea S."/>
            <person name="Webb J.S."/>
            <person name="Jaromczyk J."/>
            <person name="Schardl C.L."/>
        </authorList>
    </citation>
    <scope>NUCLEOTIDE SEQUENCE [LARGE SCALE GENOMIC DNA]</scope>
    <source>
        <strain evidence="10">Z6</strain>
    </source>
</reference>
<evidence type="ECO:0000256" key="2">
    <source>
        <dbReference type="ARBA" id="ARBA00022596"/>
    </source>
</evidence>
<dbReference type="Pfam" id="PF02492">
    <property type="entry name" value="cobW"/>
    <property type="match status" value="1"/>
</dbReference>
<dbReference type="SUPFAM" id="SSF52540">
    <property type="entry name" value="P-loop containing nucleoside triphosphate hydrolases"/>
    <property type="match status" value="1"/>
</dbReference>
<dbReference type="PANTHER" id="PTHR30134">
    <property type="entry name" value="HYDROGENASE PROTEIN ASSEMBLY PROTEIN, NICKEL CHAPERONE"/>
    <property type="match status" value="1"/>
</dbReference>
<evidence type="ECO:0000256" key="5">
    <source>
        <dbReference type="ARBA" id="ARBA00022801"/>
    </source>
</evidence>
<dbReference type="GO" id="GO:0008270">
    <property type="term" value="F:zinc ion binding"/>
    <property type="evidence" value="ECO:0007669"/>
    <property type="project" value="TreeGrafter"/>
</dbReference>
<evidence type="ECO:0000259" key="8">
    <source>
        <dbReference type="Pfam" id="PF02492"/>
    </source>
</evidence>
<dbReference type="InterPro" id="IPR004392">
    <property type="entry name" value="Hyd_mat_HypB"/>
</dbReference>
<dbReference type="PRINTS" id="PR00449">
    <property type="entry name" value="RASTRNSFRMNG"/>
</dbReference>
<name>A0A1C0ABJ1_9FIRM</name>
<dbReference type="GO" id="GO:0051604">
    <property type="term" value="P:protein maturation"/>
    <property type="evidence" value="ECO:0007669"/>
    <property type="project" value="InterPro"/>
</dbReference>
<dbReference type="InterPro" id="IPR003495">
    <property type="entry name" value="CobW/HypB/UreG_nucleotide-bd"/>
</dbReference>
<comment type="similarity">
    <text evidence="1">Belongs to the SIMIBI class G3E GTPase family. HypB/HupM subfamily.</text>
</comment>
<keyword evidence="4" id="KW-0547">Nucleotide-binding</keyword>
<sequence>MKQIEVKKNILANNDQIADENRKLLQEKGIFTIDLVGSPGAGKTTLLEQIIKSLKDKINLTVIEGDLYTTKDADRIEAYGTQVIQVNTGGACHLEANMIREAMNQIDLDGVDLLVIENVGNLVCTASYDLSEDIKVTVLSITEGSDKPLKYPAMFQKSEVLIVNKVDLLEYTDFSMEDLYKDIKSLNQGIKVFEVSARTGQGINEVSSYLEKRVLERRKA</sequence>
<keyword evidence="6" id="KW-0862">Zinc</keyword>
<accession>A0A1C0ABJ1</accession>
<keyword evidence="7" id="KW-0342">GTP-binding</keyword>
<reference evidence="9 10" key="2">
    <citation type="submission" date="2016-08" db="EMBL/GenBank/DDBJ databases">
        <title>Orenia metallireducens sp. nov. strain Z6, a Novel Metal-reducing Firmicute from the Deep Subsurface.</title>
        <authorList>
            <person name="Maxim B.I."/>
            <person name="Kenneth K."/>
            <person name="Flynn T.M."/>
            <person name="Oloughlin E.J."/>
            <person name="Locke R.A."/>
            <person name="Weber J.R."/>
            <person name="Egan S.M."/>
            <person name="Mackie R.I."/>
            <person name="Cann I.K."/>
        </authorList>
    </citation>
    <scope>NUCLEOTIDE SEQUENCE [LARGE SCALE GENOMIC DNA]</scope>
    <source>
        <strain evidence="9 10">Z6</strain>
    </source>
</reference>
<evidence type="ECO:0000313" key="10">
    <source>
        <dbReference type="Proteomes" id="UP000093514"/>
    </source>
</evidence>
<dbReference type="InterPro" id="IPR027417">
    <property type="entry name" value="P-loop_NTPase"/>
</dbReference>
<dbReference type="NCBIfam" id="TIGR00073">
    <property type="entry name" value="hypB"/>
    <property type="match status" value="1"/>
</dbReference>
<dbReference type="AlphaFoldDB" id="A0A1C0ABJ1"/>
<keyword evidence="10" id="KW-1185">Reference proteome</keyword>
<keyword evidence="3" id="KW-0479">Metal-binding</keyword>
<feature type="domain" description="CobW/HypB/UreG nucleotide-binding" evidence="8">
    <location>
        <begin position="35"/>
        <end position="193"/>
    </location>
</feature>
<evidence type="ECO:0000256" key="1">
    <source>
        <dbReference type="ARBA" id="ARBA00006211"/>
    </source>
</evidence>